<comment type="caution">
    <text evidence="3">The sequence shown here is derived from an EMBL/GenBank/DDBJ whole genome shotgun (WGS) entry which is preliminary data.</text>
</comment>
<proteinExistence type="predicted"/>
<dbReference type="Proteomes" id="UP001620339">
    <property type="component" value="Unassembled WGS sequence"/>
</dbReference>
<dbReference type="SUPFAM" id="SSF110997">
    <property type="entry name" value="Sporulation related repeat"/>
    <property type="match status" value="1"/>
</dbReference>
<organism evidence="3 4">
    <name type="scientific">Rhodanobacter hydrolyticus</name>
    <dbReference type="NCBI Taxonomy" id="2250595"/>
    <lineage>
        <taxon>Bacteria</taxon>
        <taxon>Pseudomonadati</taxon>
        <taxon>Pseudomonadota</taxon>
        <taxon>Gammaproteobacteria</taxon>
        <taxon>Lysobacterales</taxon>
        <taxon>Rhodanobacteraceae</taxon>
        <taxon>Rhodanobacter</taxon>
    </lineage>
</organism>
<dbReference type="InterPro" id="IPR007730">
    <property type="entry name" value="SPOR-like_dom"/>
</dbReference>
<evidence type="ECO:0000259" key="2">
    <source>
        <dbReference type="PROSITE" id="PS51724"/>
    </source>
</evidence>
<evidence type="ECO:0000313" key="4">
    <source>
        <dbReference type="Proteomes" id="UP001620339"/>
    </source>
</evidence>
<dbReference type="EMBL" id="JADIKK010000008">
    <property type="protein sequence ID" value="MFK2877464.1"/>
    <property type="molecule type" value="Genomic_DNA"/>
</dbReference>
<dbReference type="RefSeq" id="WP_404613678.1">
    <property type="nucleotide sequence ID" value="NZ_JADIKK010000008.1"/>
</dbReference>
<feature type="region of interest" description="Disordered" evidence="1">
    <location>
        <begin position="55"/>
        <end position="84"/>
    </location>
</feature>
<accession>A0ABW8J5J9</accession>
<reference evidence="3 4" key="1">
    <citation type="submission" date="2020-10" db="EMBL/GenBank/DDBJ databases">
        <title>Phylogeny of dyella-like bacteria.</title>
        <authorList>
            <person name="Fu J."/>
        </authorList>
    </citation>
    <scope>NUCLEOTIDE SEQUENCE [LARGE SCALE GENOMIC DNA]</scope>
    <source>
        <strain evidence="3 4">KACC 19113</strain>
    </source>
</reference>
<protein>
    <submittedName>
        <fullName evidence="3">SPOR domain-containing protein</fullName>
    </submittedName>
</protein>
<feature type="domain" description="SPOR" evidence="2">
    <location>
        <begin position="123"/>
        <end position="200"/>
    </location>
</feature>
<evidence type="ECO:0000256" key="1">
    <source>
        <dbReference type="SAM" id="MobiDB-lite"/>
    </source>
</evidence>
<evidence type="ECO:0000313" key="3">
    <source>
        <dbReference type="EMBL" id="MFK2877464.1"/>
    </source>
</evidence>
<dbReference type="Pfam" id="PF05036">
    <property type="entry name" value="SPOR"/>
    <property type="match status" value="1"/>
</dbReference>
<keyword evidence="4" id="KW-1185">Reference proteome</keyword>
<dbReference type="PROSITE" id="PS51724">
    <property type="entry name" value="SPOR"/>
    <property type="match status" value="1"/>
</dbReference>
<feature type="compositionally biased region" description="Low complexity" evidence="1">
    <location>
        <begin position="72"/>
        <end position="84"/>
    </location>
</feature>
<dbReference type="Gene3D" id="3.30.70.1070">
    <property type="entry name" value="Sporulation related repeat"/>
    <property type="match status" value="1"/>
</dbReference>
<gene>
    <name evidence="3" type="ORF">ISP25_10325</name>
</gene>
<sequence length="236" mass="25498">MFLRLLFVLLIMLNIVAGAWLFLGQPYAHVPPATDPGVPELHLLSELPAQVATANPVADTSAPMPPAPTPVAPDTASGSASESGTTELRCLTLGPFATPHDLLQARTALTSITKRMRSRQEQVAQSRSWWVYLPAPTSRAQALALTKQLAAHGIGDYFVVGGGDQPNTISLGLFKDQDNARKRRTEVVAAGFPARITERSETAPQYWLDLVAASNRFDWQSRVHADGVDSHSTSCF</sequence>
<dbReference type="InterPro" id="IPR036680">
    <property type="entry name" value="SPOR-like_sf"/>
</dbReference>
<name>A0ABW8J5J9_9GAMM</name>